<keyword evidence="3" id="KW-1185">Reference proteome</keyword>
<dbReference type="Proteomes" id="UP000571018">
    <property type="component" value="Unassembled WGS sequence"/>
</dbReference>
<dbReference type="PANTHER" id="PTHR43413:SF7">
    <property type="entry name" value="HTH-TYPE TRANSCRIPTIONAL REGULATOR PTR2"/>
    <property type="match status" value="1"/>
</dbReference>
<accession>A0A839A7Y6</accession>
<dbReference type="AlphaFoldDB" id="A0A839A7Y6"/>
<dbReference type="EMBL" id="JACAOA010000026">
    <property type="protein sequence ID" value="MBA5729910.1"/>
    <property type="molecule type" value="Genomic_DNA"/>
</dbReference>
<gene>
    <name evidence="2" type="ORF">HW423_08950</name>
</gene>
<evidence type="ECO:0000313" key="2">
    <source>
        <dbReference type="EMBL" id="MBA5729910.1"/>
    </source>
</evidence>
<dbReference type="Pfam" id="PF01037">
    <property type="entry name" value="AsnC_trans_reg"/>
    <property type="match status" value="1"/>
</dbReference>
<dbReference type="Gene3D" id="3.30.70.920">
    <property type="match status" value="1"/>
</dbReference>
<dbReference type="RefSeq" id="WP_218931574.1">
    <property type="nucleotide sequence ID" value="NZ_JACAOA010000026.1"/>
</dbReference>
<dbReference type="Pfam" id="PF13412">
    <property type="entry name" value="HTH_24"/>
    <property type="match status" value="1"/>
</dbReference>
<comment type="caution">
    <text evidence="2">The sequence shown here is derived from an EMBL/GenBank/DDBJ whole genome shotgun (WGS) entry which is preliminary data.</text>
</comment>
<dbReference type="InterPro" id="IPR019888">
    <property type="entry name" value="Tscrpt_reg_AsnC-like"/>
</dbReference>
<proteinExistence type="predicted"/>
<dbReference type="SMART" id="SM00344">
    <property type="entry name" value="HTH_ASNC"/>
    <property type="match status" value="1"/>
</dbReference>
<evidence type="ECO:0000313" key="3">
    <source>
        <dbReference type="Proteomes" id="UP000571018"/>
    </source>
</evidence>
<reference evidence="2 3" key="1">
    <citation type="submission" date="2020-06" db="EMBL/GenBank/DDBJ databases">
        <title>Reclassification of Facklamia ignava, Facklamia soureckii and Facklami tabacinasalis as Falseniella iganva gen. nov., comb. nov., Hutsoniella ignava gen. nov., comb. nov., and Ruoffia tabacinasalis gen. nov., comb. nov and description of Ruoffia haltotolerans sp. nov., isolated from hypersaline Inland Sea of Qatar.</title>
        <authorList>
            <person name="Fotedar R."/>
            <person name="Sankaranarayanan K."/>
            <person name="Lawson P."/>
            <person name="Caldwell M."/>
            <person name="Zeyara A."/>
            <person name="Al Malki A."/>
            <person name="Ali M."/>
        </authorList>
    </citation>
    <scope>NUCLEOTIDE SEQUENCE [LARGE SCALE GENOMIC DNA]</scope>
    <source>
        <strain evidence="2 3">INB8</strain>
    </source>
</reference>
<dbReference type="InterPro" id="IPR050684">
    <property type="entry name" value="HTH-Siroheme_Decarb"/>
</dbReference>
<dbReference type="InterPro" id="IPR011008">
    <property type="entry name" value="Dimeric_a/b-barrel"/>
</dbReference>
<name>A0A839A7Y6_9LACT</name>
<feature type="domain" description="Transcription regulator AsnC/Lrp ligand binding" evidence="1">
    <location>
        <begin position="67"/>
        <end position="140"/>
    </location>
</feature>
<dbReference type="Gene3D" id="1.10.10.10">
    <property type="entry name" value="Winged helix-like DNA-binding domain superfamily/Winged helix DNA-binding domain"/>
    <property type="match status" value="1"/>
</dbReference>
<dbReference type="SUPFAM" id="SSF54909">
    <property type="entry name" value="Dimeric alpha+beta barrel"/>
    <property type="match status" value="1"/>
</dbReference>
<evidence type="ECO:0000259" key="1">
    <source>
        <dbReference type="Pfam" id="PF01037"/>
    </source>
</evidence>
<dbReference type="InterPro" id="IPR019887">
    <property type="entry name" value="Tscrpt_reg_AsnC/Lrp_C"/>
</dbReference>
<organism evidence="2 3">
    <name type="scientific">Ruoffia halotolerans</name>
    <dbReference type="NCBI Taxonomy" id="2748684"/>
    <lineage>
        <taxon>Bacteria</taxon>
        <taxon>Bacillati</taxon>
        <taxon>Bacillota</taxon>
        <taxon>Bacilli</taxon>
        <taxon>Lactobacillales</taxon>
        <taxon>Aerococcaceae</taxon>
        <taxon>Ruoffia</taxon>
    </lineage>
</organism>
<protein>
    <submittedName>
        <fullName evidence="2">Lrp/AsnC family transcriptional regulator</fullName>
    </submittedName>
</protein>
<dbReference type="InterPro" id="IPR036390">
    <property type="entry name" value="WH_DNA-bd_sf"/>
</dbReference>
<dbReference type="PANTHER" id="PTHR43413">
    <property type="entry name" value="TRANSCRIPTIONAL REGULATOR, ASNC FAMILY"/>
    <property type="match status" value="1"/>
</dbReference>
<dbReference type="InterPro" id="IPR036388">
    <property type="entry name" value="WH-like_DNA-bd_sf"/>
</dbReference>
<sequence length="162" mass="18692">MNQRENILKLIEQNSRLKASEIATMLDIEESVVEQIITELEEEKVIIGYHTLINWDKTEDEYVSAMIEVKVNPQRGQGFDRIASLIYNFPEVEAMYLMSGGYDFSIELKKAPMREIARFVTSKLSVIDEVQSTATHVILKKYKDHGTLFDNDDDDRRMAVSL</sequence>
<dbReference type="SUPFAM" id="SSF46785">
    <property type="entry name" value="Winged helix' DNA-binding domain"/>
    <property type="match status" value="1"/>
</dbReference>